<evidence type="ECO:0000313" key="3">
    <source>
        <dbReference type="Proteomes" id="UP000244896"/>
    </source>
</evidence>
<evidence type="ECO:0000313" key="2">
    <source>
        <dbReference type="EMBL" id="AWI09197.1"/>
    </source>
</evidence>
<evidence type="ECO:0008006" key="4">
    <source>
        <dbReference type="Google" id="ProtNLM"/>
    </source>
</evidence>
<dbReference type="RefSeq" id="WP_161554799.1">
    <property type="nucleotide sequence ID" value="NZ_CP023004.1"/>
</dbReference>
<dbReference type="Proteomes" id="UP000244896">
    <property type="component" value="Chromosome"/>
</dbReference>
<feature type="compositionally biased region" description="Low complexity" evidence="1">
    <location>
        <begin position="119"/>
        <end position="129"/>
    </location>
</feature>
<protein>
    <recommendedName>
        <fullName evidence="4">AsmA domain-containing protein</fullName>
    </recommendedName>
</protein>
<reference evidence="2 3" key="1">
    <citation type="journal article" date="2018" name="Syst. Appl. Microbiol.">
        <title>Ereboglobus luteus gen. nov. sp. nov. from cockroach guts, and new insights into the oxygen relationship of the genera Opitutus and Didymococcus (Verrucomicrobia: Opitutaceae).</title>
        <authorList>
            <person name="Tegtmeier D."/>
            <person name="Belitz A."/>
            <person name="Radek R."/>
            <person name="Heimerl T."/>
            <person name="Brune A."/>
        </authorList>
    </citation>
    <scope>NUCLEOTIDE SEQUENCE [LARGE SCALE GENOMIC DNA]</scope>
    <source>
        <strain evidence="2 3">Ho45</strain>
    </source>
</reference>
<accession>A0A2U8E2V3</accession>
<dbReference type="KEGG" id="elut:CKA38_08065"/>
<gene>
    <name evidence="2" type="ORF">CKA38_08065</name>
</gene>
<keyword evidence="3" id="KW-1185">Reference proteome</keyword>
<proteinExistence type="predicted"/>
<feature type="region of interest" description="Disordered" evidence="1">
    <location>
        <begin position="673"/>
        <end position="695"/>
    </location>
</feature>
<name>A0A2U8E2V3_9BACT</name>
<organism evidence="2 3">
    <name type="scientific">Ereboglobus luteus</name>
    <dbReference type="NCBI Taxonomy" id="1796921"/>
    <lineage>
        <taxon>Bacteria</taxon>
        <taxon>Pseudomonadati</taxon>
        <taxon>Verrucomicrobiota</taxon>
        <taxon>Opitutia</taxon>
        <taxon>Opitutales</taxon>
        <taxon>Opitutaceae</taxon>
        <taxon>Ereboglobus</taxon>
    </lineage>
</organism>
<sequence length="1002" mass="104115">MKKAVRIVLVSAGALLLLLAVVVIALFQPPVQTWLARKVVSSQQGYEIEIGRVSAGLNNVELTGVYVKGRRLAIDLPQAVVEMPLIALIREKVEVKKITAKGWTLDLSQPAAEPPPTAGAPAPDADTPASGDKNLGGILDMLRFPVDLAVEDADIEGAIILPPETPDAAPVRAGVSVRGGQLRPGNDGRFELALSMESPESDAAVSAIQVSSNLLVRMGASRDIQSLTFDVDARASGAQLPQGARLQINIAASKSASGEDYSITLKSQEADSEKNILSIKATNPSGPEGLNAMWVVDLRDADLAPFTSGLGLKLPSFRASGQGTFAAADNFTSFHAAGKISGDANRLEVFDAALSALGHVNFSSEFDVVNEGDLLRIGVLSADVLSDVPVASIKTLQLIEINTANGEIKVPNLQGDLLRVDVHGLPLAWARPFIKDTGLAISGDPLRGSFTGRAQGNGYSIRSAAPLTLGGLSVARDGAALVKSLDVSASLTVDYSNDAWAVSVSDFSIHSNGAPVAIATHARAGGAVGSAAPDAGISTTGRVRLNIPAILAQPVAEGLCSLSGGAVDVDFSGRVSEKISSLEAKLAASDLRAGDSKVLPEISANIRADVHADGTLEVQAPAVFELNGRKSDIELGATLKPDGARQNIDASIASTDLYIEDLMVFSSVVSEDSGGANADGDTGGDAKETGAPRNGVSGQVKFALKNVVWSQDLQAANVGGEIKVTPSLFSLENLRGQLSDGAEIKADGSMKYDAAAGASAYSVDAKVALANFDPAPFLRMANPGKTPTVEGRFDINGVVAGTAASLVTIADGVNADLTLTSRGGKFHGFSSSVKSSGIDKLQKDAAATSTIAAISGAILSIVGKNDSSATLEKIQAGRRVLERLGEIDFDQINLDASYRAGREIEIRNFSLLSPDMRFAGAGSLGNKPALSLFNQALSMNLQMAVRGEQAEDLRALNILKKETDADTLGYMPLLENFSMEGTPSNLNTASLVRHIVSMLAKK</sequence>
<dbReference type="EMBL" id="CP023004">
    <property type="protein sequence ID" value="AWI09197.1"/>
    <property type="molecule type" value="Genomic_DNA"/>
</dbReference>
<evidence type="ECO:0000256" key="1">
    <source>
        <dbReference type="SAM" id="MobiDB-lite"/>
    </source>
</evidence>
<dbReference type="AlphaFoldDB" id="A0A2U8E2V3"/>
<feature type="region of interest" description="Disordered" evidence="1">
    <location>
        <begin position="106"/>
        <end position="132"/>
    </location>
</feature>